<organism evidence="1 2">
    <name type="scientific">Alkalihalobacillus trypoxylicola</name>
    <dbReference type="NCBI Taxonomy" id="519424"/>
    <lineage>
        <taxon>Bacteria</taxon>
        <taxon>Bacillati</taxon>
        <taxon>Bacillota</taxon>
        <taxon>Bacilli</taxon>
        <taxon>Bacillales</taxon>
        <taxon>Bacillaceae</taxon>
        <taxon>Alkalihalobacillus</taxon>
    </lineage>
</organism>
<dbReference type="PANTHER" id="PTHR40051:SF1">
    <property type="entry name" value="YOLD-LIKE FAMILY PROTEIN"/>
    <property type="match status" value="1"/>
</dbReference>
<dbReference type="STRING" id="519424.AZF04_04175"/>
<dbReference type="AlphaFoldDB" id="A0A162E7N9"/>
<dbReference type="EMBL" id="LTAO01000012">
    <property type="protein sequence ID" value="KYG31979.1"/>
    <property type="molecule type" value="Genomic_DNA"/>
</dbReference>
<dbReference type="Pfam" id="PF08863">
    <property type="entry name" value="YolD"/>
    <property type="match status" value="1"/>
</dbReference>
<accession>A0A162E7N9</accession>
<dbReference type="PANTHER" id="PTHR40051">
    <property type="entry name" value="IG HYPOTHETICAL 15966"/>
    <property type="match status" value="1"/>
</dbReference>
<reference evidence="1" key="1">
    <citation type="submission" date="2016-02" db="EMBL/GenBank/DDBJ databases">
        <title>Genome sequence of Bacillus trypoxylicola KCTC 13244(T).</title>
        <authorList>
            <person name="Jeong H."/>
            <person name="Park S.-H."/>
            <person name="Choi S.-K."/>
        </authorList>
    </citation>
    <scope>NUCLEOTIDE SEQUENCE [LARGE SCALE GENOMIC DNA]</scope>
    <source>
        <strain evidence="1">KCTC 13244</strain>
    </source>
</reference>
<sequence length="112" mass="13041">MSEHLKRGNLLWESSRMFLPEHKEALLKLKQTEQEVPKPELDEQAFEELGMTVLNALNHTLSVKVHYWDDGQLKEESGIIARVDEHNQSLILRDAHSTLQIKFSFLIHVEIL</sequence>
<dbReference type="OrthoDB" id="2376882at2"/>
<keyword evidence="2" id="KW-1185">Reference proteome</keyword>
<name>A0A162E7N9_9BACI</name>
<proteinExistence type="predicted"/>
<comment type="caution">
    <text evidence="1">The sequence shown here is derived from an EMBL/GenBank/DDBJ whole genome shotgun (WGS) entry which is preliminary data.</text>
</comment>
<dbReference type="Proteomes" id="UP000075806">
    <property type="component" value="Unassembled WGS sequence"/>
</dbReference>
<evidence type="ECO:0000313" key="1">
    <source>
        <dbReference type="EMBL" id="KYG31979.1"/>
    </source>
</evidence>
<gene>
    <name evidence="1" type="ORF">AZF04_04175</name>
</gene>
<protein>
    <recommendedName>
        <fullName evidence="3">YolD-like family protein</fullName>
    </recommendedName>
</protein>
<dbReference type="InterPro" id="IPR014962">
    <property type="entry name" value="YolD"/>
</dbReference>
<dbReference type="RefSeq" id="WP_061948333.1">
    <property type="nucleotide sequence ID" value="NZ_LTAO01000012.1"/>
</dbReference>
<evidence type="ECO:0000313" key="2">
    <source>
        <dbReference type="Proteomes" id="UP000075806"/>
    </source>
</evidence>
<evidence type="ECO:0008006" key="3">
    <source>
        <dbReference type="Google" id="ProtNLM"/>
    </source>
</evidence>